<dbReference type="InterPro" id="IPR002893">
    <property type="entry name" value="Znf_MYND"/>
</dbReference>
<dbReference type="GO" id="GO:0008270">
    <property type="term" value="F:zinc ion binding"/>
    <property type="evidence" value="ECO:0007669"/>
    <property type="project" value="UniProtKB-KW"/>
</dbReference>
<name>A0AAW0CZU1_9AGAR</name>
<accession>A0AAW0CZU1</accession>
<dbReference type="SUPFAM" id="SSF144232">
    <property type="entry name" value="HIT/MYND zinc finger-like"/>
    <property type="match status" value="1"/>
</dbReference>
<evidence type="ECO:0000313" key="6">
    <source>
        <dbReference type="EMBL" id="KAK7045446.1"/>
    </source>
</evidence>
<sequence length="585" mass="66924">MIQCCRKPDCILGRAPYRTYVNEIEAVIPYYEQFVGSGSLYTYLTITFPETERDLGRPSLAAKQALGAILIVTASQKTNPSQFERLWPCIRDQLFTLLKFYPLRDSTSRSSEAIAFKEYLIYATTLIIIIFKTSGRPHVPAREAISRTEAAPFLVYTLDTVLHLSGTENPAFEIVWRIWITYRDAAFSHPSYAPTLNRLVKEYDIADICVRRLVAAVNRQELDFYLVDNAIMLSSFYSNAAPNMMLNMVAKNVVNWVPLLLLTSVITGKQAIPLMYKMTSWGNPIVVNSLVLLKKAFYGPTWVIEALDGHLLVSIAKLACSDSSPSNPQETRSYLNLFPAIRPYMVCRSVLRRVNHELETIDRSGLLVRNNAIHAALEILKQDCLRIKEDWILFQDRDIPKGYGGCRNSNCPRKQNPSNPPERLAFKCSGCKVALYCSQKCQKQSWKNVHREECKNYQPDEPGQYFILVQIMKSLTSVVEGLSYRMTRLDFDFLRFLVKKTMQDKCPEIVQPPKKKSLLLVIEADCNVWPIDFSTHTIPWNHLDIISPFSTDIYNREEVGAQLRIHSPCGTLLHEFLFRVEDSED</sequence>
<dbReference type="PROSITE" id="PS50865">
    <property type="entry name" value="ZF_MYND_2"/>
    <property type="match status" value="1"/>
</dbReference>
<comment type="caution">
    <text evidence="6">The sequence shown here is derived from an EMBL/GenBank/DDBJ whole genome shotgun (WGS) entry which is preliminary data.</text>
</comment>
<evidence type="ECO:0000256" key="4">
    <source>
        <dbReference type="PROSITE-ProRule" id="PRU00134"/>
    </source>
</evidence>
<keyword evidence="2 4" id="KW-0863">Zinc-finger</keyword>
<gene>
    <name evidence="6" type="ORF">VNI00_007699</name>
</gene>
<keyword evidence="7" id="KW-1185">Reference proteome</keyword>
<feature type="domain" description="MYND-type" evidence="5">
    <location>
        <begin position="408"/>
        <end position="454"/>
    </location>
</feature>
<dbReference type="EMBL" id="JAYKXP010000025">
    <property type="protein sequence ID" value="KAK7045446.1"/>
    <property type="molecule type" value="Genomic_DNA"/>
</dbReference>
<organism evidence="6 7">
    <name type="scientific">Paramarasmius palmivorus</name>
    <dbReference type="NCBI Taxonomy" id="297713"/>
    <lineage>
        <taxon>Eukaryota</taxon>
        <taxon>Fungi</taxon>
        <taxon>Dikarya</taxon>
        <taxon>Basidiomycota</taxon>
        <taxon>Agaricomycotina</taxon>
        <taxon>Agaricomycetes</taxon>
        <taxon>Agaricomycetidae</taxon>
        <taxon>Agaricales</taxon>
        <taxon>Marasmiineae</taxon>
        <taxon>Marasmiaceae</taxon>
        <taxon>Paramarasmius</taxon>
    </lineage>
</organism>
<evidence type="ECO:0000256" key="1">
    <source>
        <dbReference type="ARBA" id="ARBA00022723"/>
    </source>
</evidence>
<evidence type="ECO:0000259" key="5">
    <source>
        <dbReference type="PROSITE" id="PS50865"/>
    </source>
</evidence>
<keyword evidence="3" id="KW-0862">Zinc</keyword>
<keyword evidence="1" id="KW-0479">Metal-binding</keyword>
<dbReference type="Pfam" id="PF01753">
    <property type="entry name" value="zf-MYND"/>
    <property type="match status" value="1"/>
</dbReference>
<evidence type="ECO:0000313" key="7">
    <source>
        <dbReference type="Proteomes" id="UP001383192"/>
    </source>
</evidence>
<reference evidence="6 7" key="1">
    <citation type="submission" date="2024-01" db="EMBL/GenBank/DDBJ databases">
        <title>A draft genome for a cacao thread blight-causing isolate of Paramarasmius palmivorus.</title>
        <authorList>
            <person name="Baruah I.K."/>
            <person name="Bukari Y."/>
            <person name="Amoako-Attah I."/>
            <person name="Meinhardt L.W."/>
            <person name="Bailey B.A."/>
            <person name="Cohen S.P."/>
        </authorList>
    </citation>
    <scope>NUCLEOTIDE SEQUENCE [LARGE SCALE GENOMIC DNA]</scope>
    <source>
        <strain evidence="6 7">GH-12</strain>
    </source>
</reference>
<dbReference type="Gene3D" id="6.10.140.2220">
    <property type="match status" value="1"/>
</dbReference>
<dbReference type="Proteomes" id="UP001383192">
    <property type="component" value="Unassembled WGS sequence"/>
</dbReference>
<evidence type="ECO:0000256" key="3">
    <source>
        <dbReference type="ARBA" id="ARBA00022833"/>
    </source>
</evidence>
<protein>
    <recommendedName>
        <fullName evidence="5">MYND-type domain-containing protein</fullName>
    </recommendedName>
</protein>
<dbReference type="AlphaFoldDB" id="A0AAW0CZU1"/>
<proteinExistence type="predicted"/>
<evidence type="ECO:0000256" key="2">
    <source>
        <dbReference type="ARBA" id="ARBA00022771"/>
    </source>
</evidence>